<dbReference type="EMBL" id="LPXO01000008">
    <property type="protein sequence ID" value="KUF10091.1"/>
    <property type="molecule type" value="Genomic_DNA"/>
</dbReference>
<dbReference type="STRING" id="1685382.AVJ23_13635"/>
<reference evidence="2 3" key="1">
    <citation type="submission" date="2015-12" db="EMBL/GenBank/DDBJ databases">
        <authorList>
            <person name="Shamseldin A."/>
            <person name="Moawad H."/>
            <person name="Abd El-Rahim W.M."/>
            <person name="Sadowsky M.J."/>
        </authorList>
    </citation>
    <scope>NUCLEOTIDE SEQUENCE [LARGE SCALE GENOMIC DNA]</scope>
    <source>
        <strain evidence="2 3">SJ5A-1</strain>
    </source>
</reference>
<dbReference type="GO" id="GO:0006109">
    <property type="term" value="P:regulation of carbohydrate metabolic process"/>
    <property type="evidence" value="ECO:0007669"/>
    <property type="project" value="InterPro"/>
</dbReference>
<dbReference type="Pfam" id="PF07475">
    <property type="entry name" value="Hpr_kinase_C"/>
    <property type="match status" value="1"/>
</dbReference>
<dbReference type="OrthoDB" id="8326226at2"/>
<protein>
    <submittedName>
        <fullName evidence="2">Serine kinase</fullName>
    </submittedName>
</protein>
<evidence type="ECO:0000313" key="2">
    <source>
        <dbReference type="EMBL" id="KUF10091.1"/>
    </source>
</evidence>
<keyword evidence="3" id="KW-1185">Reference proteome</keyword>
<keyword evidence="2" id="KW-0808">Transferase</keyword>
<organism evidence="2 3">
    <name type="scientific">Pseudoponticoccus marisrubri</name>
    <dbReference type="NCBI Taxonomy" id="1685382"/>
    <lineage>
        <taxon>Bacteria</taxon>
        <taxon>Pseudomonadati</taxon>
        <taxon>Pseudomonadota</taxon>
        <taxon>Alphaproteobacteria</taxon>
        <taxon>Rhodobacterales</taxon>
        <taxon>Roseobacteraceae</taxon>
        <taxon>Pseudoponticoccus</taxon>
    </lineage>
</organism>
<name>A0A0W7WHG0_9RHOB</name>
<accession>A0A0W7WHG0</accession>
<dbReference type="SUPFAM" id="SSF53795">
    <property type="entry name" value="PEP carboxykinase-like"/>
    <property type="match status" value="1"/>
</dbReference>
<evidence type="ECO:0000259" key="1">
    <source>
        <dbReference type="Pfam" id="PF07475"/>
    </source>
</evidence>
<dbReference type="Proteomes" id="UP000054396">
    <property type="component" value="Unassembled WGS sequence"/>
</dbReference>
<keyword evidence="2" id="KW-0418">Kinase</keyword>
<feature type="domain" description="HPr kinase/phosphorylase C-terminal" evidence="1">
    <location>
        <begin position="9"/>
        <end position="81"/>
    </location>
</feature>
<dbReference type="InterPro" id="IPR011104">
    <property type="entry name" value="Hpr_kin/Pase_C"/>
</dbReference>
<sequence>MPPSGPLIVHATSVAVGGRALLIRGASGRGKSGLALEMMCRGASLVADDRTILTRKANTVWLDVPPAIRGLIEARGLGLLHAPVASPARLVAILDLDREEAARLPRRRSDRVLGLDFPLLHNSASPYFPASLVHYLTYDRRDGDDDPA</sequence>
<dbReference type="GO" id="GO:0000155">
    <property type="term" value="F:phosphorelay sensor kinase activity"/>
    <property type="evidence" value="ECO:0007669"/>
    <property type="project" value="InterPro"/>
</dbReference>
<proteinExistence type="predicted"/>
<gene>
    <name evidence="2" type="ORF">AVJ23_13635</name>
</gene>
<evidence type="ECO:0000313" key="3">
    <source>
        <dbReference type="Proteomes" id="UP000054396"/>
    </source>
</evidence>
<dbReference type="GO" id="GO:0005524">
    <property type="term" value="F:ATP binding"/>
    <property type="evidence" value="ECO:0007669"/>
    <property type="project" value="InterPro"/>
</dbReference>
<dbReference type="RefSeq" id="WP_058862762.1">
    <property type="nucleotide sequence ID" value="NZ_LPXO01000008.1"/>
</dbReference>
<dbReference type="InterPro" id="IPR027417">
    <property type="entry name" value="P-loop_NTPase"/>
</dbReference>
<comment type="caution">
    <text evidence="2">The sequence shown here is derived from an EMBL/GenBank/DDBJ whole genome shotgun (WGS) entry which is preliminary data.</text>
</comment>
<dbReference type="CDD" id="cd01918">
    <property type="entry name" value="HprK_C"/>
    <property type="match status" value="1"/>
</dbReference>
<dbReference type="AlphaFoldDB" id="A0A0W7WHG0"/>
<dbReference type="Gene3D" id="3.40.50.300">
    <property type="entry name" value="P-loop containing nucleotide triphosphate hydrolases"/>
    <property type="match status" value="1"/>
</dbReference>